<keyword evidence="6 7" id="KW-0998">Cell outer membrane</keyword>
<evidence type="ECO:0000313" key="10">
    <source>
        <dbReference type="Proteomes" id="UP000198510"/>
    </source>
</evidence>
<dbReference type="SUPFAM" id="SSF49464">
    <property type="entry name" value="Carboxypeptidase regulatory domain-like"/>
    <property type="match status" value="1"/>
</dbReference>
<dbReference type="GO" id="GO:0009279">
    <property type="term" value="C:cell outer membrane"/>
    <property type="evidence" value="ECO:0007669"/>
    <property type="project" value="UniProtKB-SubCell"/>
</dbReference>
<protein>
    <submittedName>
        <fullName evidence="9">TonB-linked outer membrane protein, SusC/RagA family</fullName>
    </submittedName>
</protein>
<evidence type="ECO:0000256" key="3">
    <source>
        <dbReference type="ARBA" id="ARBA00022452"/>
    </source>
</evidence>
<evidence type="ECO:0000256" key="7">
    <source>
        <dbReference type="PROSITE-ProRule" id="PRU01360"/>
    </source>
</evidence>
<sequence length="1141" mass="125652">MKNLLRSFTGGVCLSVTLLTPLYSPVAAQSLVLARDAPDRLARPQPLQQEAQEYSLRQVLRLIEQHYDIHLIYQDEIIHQKRAQWPELKGRTVEQALRNVLTPLQLEALPVSTTFFTITPVVAPVSPVQRSQIGQVLPRPAALQIASQVERQAARAARQVTGQVVDATGEGIPGVNILEKGTSNGTITDVEGRFALNVSEDATLVFSAVGYLAQEVAVGTQTDLRLTLQDDIKSLEEVVVVGYGTQKKVNLTGAVASVDSKEIENRPITQASQALSGLVSGVTVAQGSGRPGNDGAAISIRGNGTFSSAGNDPLVLIDGLAASINDIDPNNIKSISVLKDAASASIYGTRAANGVILIETKRGRQGSLQVSYNNYVGWQKVTQLPDFVDSWEYAELRNEANRNEGRAPAYTADEIAKFRNGSDPDNYPNVPHLQNLLTSGSGFQTNHALSFTGGDEQNTYLFSLSYLRQNGVVAENDYDKYNFLLNLDSQIKKNLNLKVNLNGYSMNTDEPRHYDGEMTHMIAFAVRQGPIFAGRKSDGTYGYQDNYSPEAWLASESFVKRKGKFFLGGVELAWNPFRDVTISGKAGYKYYGYTNNSYASDFVFNPNKRVGPSNLSVNSGDNGLLTLQALARYNKQVGQHQINGLLGFSQEAYREDWTTAYRDDFPNNQLYEINAGASSNMQSSGSAAEWGLRSFFGRVNYAYREKYLFEANARYDGTSRFPAQGRWGVFPSFSAGWRLSEEAFVQNALPWIDNLKLRASWGILGNQNIGNYPYQNVLQLGQNYTFGGNLASGTRLTTLANNDITWESTQVTDVGLDVSVLQGKLSLEVDYFDKTTSDILYNISVSRVLGLTPSEVNAGEVKNTGIELVLNYQTALGQVHFGVSPNFSYIKNRVTRLAGSLEQDISKGLFVGQPLNAIYGYIADGLFVSEDEIARYPTQPYAAQPGLVRYKDISGPNGVPDGVVDATYDRTVIGATYPKYAFGATLTADYKGFDLSVILQGLGGFEKQMGSYQAFAFYNGGQIQRWQAENRWTEANPDPNADYIKLTSLNMGAGTIQTSTFWNRDASFLRMKNVQLGYSFSPAVLERLRIDRLRVFFSGQNLLTLHSFYQGWDPEMSQSTGDNSPFYPITGVYTFGLNVRF</sequence>
<dbReference type="PROSITE" id="PS52016">
    <property type="entry name" value="TONB_DEPENDENT_REC_3"/>
    <property type="match status" value="1"/>
</dbReference>
<evidence type="ECO:0000256" key="1">
    <source>
        <dbReference type="ARBA" id="ARBA00004571"/>
    </source>
</evidence>
<dbReference type="Gene3D" id="2.60.40.1120">
    <property type="entry name" value="Carboxypeptidase-like, regulatory domain"/>
    <property type="match status" value="1"/>
</dbReference>
<keyword evidence="10" id="KW-1185">Reference proteome</keyword>
<dbReference type="SUPFAM" id="SSF56935">
    <property type="entry name" value="Porins"/>
    <property type="match status" value="1"/>
</dbReference>
<dbReference type="OrthoDB" id="9768177at2"/>
<reference evidence="9 10" key="1">
    <citation type="submission" date="2016-10" db="EMBL/GenBank/DDBJ databases">
        <authorList>
            <person name="de Groot N.N."/>
        </authorList>
    </citation>
    <scope>NUCLEOTIDE SEQUENCE [LARGE SCALE GENOMIC DNA]</scope>
    <source>
        <strain evidence="9 10">DSM 25186</strain>
    </source>
</reference>
<dbReference type="FunFam" id="2.170.130.10:FF:000003">
    <property type="entry name" value="SusC/RagA family TonB-linked outer membrane protein"/>
    <property type="match status" value="1"/>
</dbReference>
<keyword evidence="4 7" id="KW-0812">Transmembrane</keyword>
<dbReference type="RefSeq" id="WP_089678818.1">
    <property type="nucleotide sequence ID" value="NZ_FNFO01000001.1"/>
</dbReference>
<evidence type="ECO:0000256" key="6">
    <source>
        <dbReference type="ARBA" id="ARBA00023237"/>
    </source>
</evidence>
<evidence type="ECO:0000313" key="9">
    <source>
        <dbReference type="EMBL" id="SDK00179.1"/>
    </source>
</evidence>
<dbReference type="Gene3D" id="2.40.170.20">
    <property type="entry name" value="TonB-dependent receptor, beta-barrel domain"/>
    <property type="match status" value="1"/>
</dbReference>
<dbReference type="Proteomes" id="UP000198510">
    <property type="component" value="Unassembled WGS sequence"/>
</dbReference>
<comment type="similarity">
    <text evidence="7">Belongs to the TonB-dependent receptor family.</text>
</comment>
<organism evidence="9 10">
    <name type="scientific">Catalinimonas alkaloidigena</name>
    <dbReference type="NCBI Taxonomy" id="1075417"/>
    <lineage>
        <taxon>Bacteria</taxon>
        <taxon>Pseudomonadati</taxon>
        <taxon>Bacteroidota</taxon>
        <taxon>Cytophagia</taxon>
        <taxon>Cytophagales</taxon>
        <taxon>Catalimonadaceae</taxon>
        <taxon>Catalinimonas</taxon>
    </lineage>
</organism>
<dbReference type="STRING" id="1075417.SAMN05421823_101625"/>
<dbReference type="InterPro" id="IPR008969">
    <property type="entry name" value="CarboxyPept-like_regulatory"/>
</dbReference>
<dbReference type="InterPro" id="IPR012910">
    <property type="entry name" value="Plug_dom"/>
</dbReference>
<dbReference type="NCBIfam" id="TIGR04056">
    <property type="entry name" value="OMP_RagA_SusC"/>
    <property type="match status" value="1"/>
</dbReference>
<comment type="subcellular location">
    <subcellularLocation>
        <location evidence="1 7">Cell outer membrane</location>
        <topology evidence="1 7">Multi-pass membrane protein</topology>
    </subcellularLocation>
</comment>
<evidence type="ECO:0000256" key="4">
    <source>
        <dbReference type="ARBA" id="ARBA00022692"/>
    </source>
</evidence>
<evidence type="ECO:0000256" key="2">
    <source>
        <dbReference type="ARBA" id="ARBA00022448"/>
    </source>
</evidence>
<dbReference type="Pfam" id="PF07715">
    <property type="entry name" value="Plug"/>
    <property type="match status" value="1"/>
</dbReference>
<keyword evidence="2 7" id="KW-0813">Transport</keyword>
<dbReference type="InterPro" id="IPR023997">
    <property type="entry name" value="TonB-dep_OMP_SusC/RagA_CS"/>
</dbReference>
<gene>
    <name evidence="9" type="ORF">SAMN05421823_101625</name>
</gene>
<evidence type="ECO:0000259" key="8">
    <source>
        <dbReference type="Pfam" id="PF07715"/>
    </source>
</evidence>
<dbReference type="InterPro" id="IPR039426">
    <property type="entry name" value="TonB-dep_rcpt-like"/>
</dbReference>
<accession>A0A1G8YB97</accession>
<evidence type="ECO:0000256" key="5">
    <source>
        <dbReference type="ARBA" id="ARBA00023136"/>
    </source>
</evidence>
<dbReference type="InterPro" id="IPR023996">
    <property type="entry name" value="TonB-dep_OMP_SusC/RagA"/>
</dbReference>
<keyword evidence="3 7" id="KW-1134">Transmembrane beta strand</keyword>
<dbReference type="NCBIfam" id="TIGR04057">
    <property type="entry name" value="SusC_RagA_signa"/>
    <property type="match status" value="1"/>
</dbReference>
<dbReference type="EMBL" id="FNFO01000001">
    <property type="protein sequence ID" value="SDK00179.1"/>
    <property type="molecule type" value="Genomic_DNA"/>
</dbReference>
<dbReference type="Gene3D" id="2.170.130.10">
    <property type="entry name" value="TonB-dependent receptor, plug domain"/>
    <property type="match status" value="1"/>
</dbReference>
<dbReference type="InterPro" id="IPR036942">
    <property type="entry name" value="Beta-barrel_TonB_sf"/>
</dbReference>
<proteinExistence type="inferred from homology"/>
<name>A0A1G8YB97_9BACT</name>
<dbReference type="AlphaFoldDB" id="A0A1G8YB97"/>
<keyword evidence="5 7" id="KW-0472">Membrane</keyword>
<feature type="domain" description="TonB-dependent receptor plug" evidence="8">
    <location>
        <begin position="248"/>
        <end position="355"/>
    </location>
</feature>
<dbReference type="Pfam" id="PF13715">
    <property type="entry name" value="CarbopepD_reg_2"/>
    <property type="match status" value="1"/>
</dbReference>
<dbReference type="InterPro" id="IPR037066">
    <property type="entry name" value="Plug_dom_sf"/>
</dbReference>